<dbReference type="SMART" id="SM00850">
    <property type="entry name" value="LytTR"/>
    <property type="match status" value="1"/>
</dbReference>
<sequence>MLCSSPLQKPMLAGKDQSAYLRIPGYKNRLTVDQIVWVQGDGNYCRIHLVNGRQIMISQTLKVMEGILPQLTRIHKSSMVNPGHVQDIHTLPGHHTGSVRLTGGVELSVARRRLDGVMALFRQPQMA</sequence>
<dbReference type="Proteomes" id="UP000488299">
    <property type="component" value="Unassembled WGS sequence"/>
</dbReference>
<feature type="domain" description="HTH LytTR-type" evidence="1">
    <location>
        <begin position="23"/>
        <end position="123"/>
    </location>
</feature>
<proteinExistence type="predicted"/>
<dbReference type="PANTHER" id="PTHR37299:SF1">
    <property type="entry name" value="STAGE 0 SPORULATION PROTEIN A HOMOLOG"/>
    <property type="match status" value="1"/>
</dbReference>
<dbReference type="Gene3D" id="2.40.50.1020">
    <property type="entry name" value="LytTr DNA-binding domain"/>
    <property type="match status" value="1"/>
</dbReference>
<dbReference type="GO" id="GO:0000156">
    <property type="term" value="F:phosphorelay response regulator activity"/>
    <property type="evidence" value="ECO:0007669"/>
    <property type="project" value="InterPro"/>
</dbReference>
<dbReference type="InterPro" id="IPR046947">
    <property type="entry name" value="LytR-like"/>
</dbReference>
<dbReference type="EMBL" id="WELI01000001">
    <property type="protein sequence ID" value="KAB7732416.1"/>
    <property type="molecule type" value="Genomic_DNA"/>
</dbReference>
<dbReference type="PANTHER" id="PTHR37299">
    <property type="entry name" value="TRANSCRIPTIONAL REGULATOR-RELATED"/>
    <property type="match status" value="1"/>
</dbReference>
<comment type="caution">
    <text evidence="2">The sequence shown here is derived from an EMBL/GenBank/DDBJ whole genome shotgun (WGS) entry which is preliminary data.</text>
</comment>
<dbReference type="PROSITE" id="PS50930">
    <property type="entry name" value="HTH_LYTTR"/>
    <property type="match status" value="1"/>
</dbReference>
<organism evidence="2 3">
    <name type="scientific">Rudanella paleaurantiibacter</name>
    <dbReference type="NCBI Taxonomy" id="2614655"/>
    <lineage>
        <taxon>Bacteria</taxon>
        <taxon>Pseudomonadati</taxon>
        <taxon>Bacteroidota</taxon>
        <taxon>Cytophagia</taxon>
        <taxon>Cytophagales</taxon>
        <taxon>Cytophagaceae</taxon>
        <taxon>Rudanella</taxon>
    </lineage>
</organism>
<gene>
    <name evidence="2" type="ORF">F5984_00160</name>
</gene>
<reference evidence="2 3" key="1">
    <citation type="submission" date="2019-10" db="EMBL/GenBank/DDBJ databases">
        <title>Rudanella paleaurantiibacter sp. nov., isolated from sludge.</title>
        <authorList>
            <person name="Xu S.Q."/>
        </authorList>
    </citation>
    <scope>NUCLEOTIDE SEQUENCE [LARGE SCALE GENOMIC DNA]</scope>
    <source>
        <strain evidence="2 3">HX-22-17</strain>
    </source>
</reference>
<evidence type="ECO:0000259" key="1">
    <source>
        <dbReference type="PROSITE" id="PS50930"/>
    </source>
</evidence>
<name>A0A7J5U3T9_9BACT</name>
<dbReference type="GO" id="GO:0003677">
    <property type="term" value="F:DNA binding"/>
    <property type="evidence" value="ECO:0007669"/>
    <property type="project" value="InterPro"/>
</dbReference>
<protein>
    <recommendedName>
        <fullName evidence="1">HTH LytTR-type domain-containing protein</fullName>
    </recommendedName>
</protein>
<evidence type="ECO:0000313" key="2">
    <source>
        <dbReference type="EMBL" id="KAB7732416.1"/>
    </source>
</evidence>
<dbReference type="AlphaFoldDB" id="A0A7J5U3T9"/>
<evidence type="ECO:0000313" key="3">
    <source>
        <dbReference type="Proteomes" id="UP000488299"/>
    </source>
</evidence>
<dbReference type="Pfam" id="PF04397">
    <property type="entry name" value="LytTR"/>
    <property type="match status" value="1"/>
</dbReference>
<dbReference type="RefSeq" id="WP_152121694.1">
    <property type="nucleotide sequence ID" value="NZ_WELI01000001.1"/>
</dbReference>
<keyword evidence="3" id="KW-1185">Reference proteome</keyword>
<dbReference type="InterPro" id="IPR007492">
    <property type="entry name" value="LytTR_DNA-bd_dom"/>
</dbReference>
<accession>A0A7J5U3T9</accession>